<proteinExistence type="predicted"/>
<organism evidence="2 3">
    <name type="scientific">Streptomyces axinellae</name>
    <dbReference type="NCBI Taxonomy" id="552788"/>
    <lineage>
        <taxon>Bacteria</taxon>
        <taxon>Bacillati</taxon>
        <taxon>Actinomycetota</taxon>
        <taxon>Actinomycetes</taxon>
        <taxon>Kitasatosporales</taxon>
        <taxon>Streptomycetaceae</taxon>
        <taxon>Streptomyces</taxon>
    </lineage>
</organism>
<reference evidence="2 3" key="1">
    <citation type="journal article" date="2019" name="Int. J. Syst. Evol. Microbiol.">
        <title>The Global Catalogue of Microorganisms (GCM) 10K type strain sequencing project: providing services to taxonomists for standard genome sequencing and annotation.</title>
        <authorList>
            <consortium name="The Broad Institute Genomics Platform"/>
            <consortium name="The Broad Institute Genome Sequencing Center for Infectious Disease"/>
            <person name="Wu L."/>
            <person name="Ma J."/>
        </authorList>
    </citation>
    <scope>NUCLEOTIDE SEQUENCE [LARGE SCALE GENOMIC DNA]</scope>
    <source>
        <strain evidence="2 3">JCM 16373</strain>
    </source>
</reference>
<dbReference type="RefSeq" id="WP_344562681.1">
    <property type="nucleotide sequence ID" value="NZ_BAAARJ010000003.1"/>
</dbReference>
<gene>
    <name evidence="2" type="ORF">GCM10009863_10760</name>
</gene>
<evidence type="ECO:0000313" key="2">
    <source>
        <dbReference type="EMBL" id="GAA2599232.1"/>
    </source>
</evidence>
<protein>
    <submittedName>
        <fullName evidence="2">Uncharacterized protein</fullName>
    </submittedName>
</protein>
<name>A0ABN3PSY8_9ACTN</name>
<keyword evidence="3" id="KW-1185">Reference proteome</keyword>
<dbReference type="Proteomes" id="UP001501447">
    <property type="component" value="Unassembled WGS sequence"/>
</dbReference>
<dbReference type="EMBL" id="BAAARJ010000003">
    <property type="protein sequence ID" value="GAA2599232.1"/>
    <property type="molecule type" value="Genomic_DNA"/>
</dbReference>
<evidence type="ECO:0000256" key="1">
    <source>
        <dbReference type="SAM" id="MobiDB-lite"/>
    </source>
</evidence>
<comment type="caution">
    <text evidence="2">The sequence shown here is derived from an EMBL/GenBank/DDBJ whole genome shotgun (WGS) entry which is preliminary data.</text>
</comment>
<feature type="region of interest" description="Disordered" evidence="1">
    <location>
        <begin position="1"/>
        <end position="32"/>
    </location>
</feature>
<evidence type="ECO:0000313" key="3">
    <source>
        <dbReference type="Proteomes" id="UP001501447"/>
    </source>
</evidence>
<sequence length="476" mass="52574">MTDWEAFRLPSGVEDSDTGGRSGQGFTERPGHSVAILDPAPADGLGLRPVLHRQRFDSTVVSHRIAGLDGLGYSHAEGSTTVPASVSKCVARARNRLNAIGQLLGGNSVQPGDSAFYHYTLKSGQPNIQPFAEARFPRRDHHLHLKGTANLPQRMTEVDQVNLVTGLCLFSAAAAVIELDHGRQPIVRLDGVNHCTQKVCDIVVNDEISLYEHEAITRLTGAVSDLASAMPDSVPISITIDIPRVQYYFYPLEWMRHGLITPRLVLKWFDHVDERHERIADLSRARILVDGAISSPTVRHSAGLGELAGFIRSAVASGRVPDLTELVSLIASGNDPVWTLVLGVTRPRDLLELAGLSYLVEELRAGHSSSAMAGFRHLGIMVENYSERVLFERANKVAKHIQQQHPELSFPMVGLYPLQRFFIKNTISPLGTYQHAPDRIVADARQKSIDLFDVVNELYEPRRNHREFLRGDPSLA</sequence>
<accession>A0ABN3PSY8</accession>